<gene>
    <name evidence="5" type="ORF">CDL12_15431</name>
</gene>
<organism evidence="5 6">
    <name type="scientific">Handroanthus impetiginosus</name>
    <dbReference type="NCBI Taxonomy" id="429701"/>
    <lineage>
        <taxon>Eukaryota</taxon>
        <taxon>Viridiplantae</taxon>
        <taxon>Streptophyta</taxon>
        <taxon>Embryophyta</taxon>
        <taxon>Tracheophyta</taxon>
        <taxon>Spermatophyta</taxon>
        <taxon>Magnoliopsida</taxon>
        <taxon>eudicotyledons</taxon>
        <taxon>Gunneridae</taxon>
        <taxon>Pentapetalae</taxon>
        <taxon>asterids</taxon>
        <taxon>lamiids</taxon>
        <taxon>Lamiales</taxon>
        <taxon>Bignoniaceae</taxon>
        <taxon>Crescentiina</taxon>
        <taxon>Tabebuia alliance</taxon>
        <taxon>Handroanthus</taxon>
    </lineage>
</organism>
<evidence type="ECO:0000256" key="3">
    <source>
        <dbReference type="SAM" id="Phobius"/>
    </source>
</evidence>
<dbReference type="Gene3D" id="3.30.40.10">
    <property type="entry name" value="Zinc/RING finger domain, C3HC4 (zinc finger)"/>
    <property type="match status" value="1"/>
</dbReference>
<keyword evidence="1" id="KW-0479">Metal-binding</keyword>
<dbReference type="SMART" id="SM00184">
    <property type="entry name" value="RING"/>
    <property type="match status" value="1"/>
</dbReference>
<dbReference type="AlphaFoldDB" id="A0A2G9H398"/>
<keyword evidence="3" id="KW-1133">Transmembrane helix</keyword>
<evidence type="ECO:0000313" key="6">
    <source>
        <dbReference type="Proteomes" id="UP000231279"/>
    </source>
</evidence>
<keyword evidence="1" id="KW-0863">Zinc-finger</keyword>
<accession>A0A2G9H398</accession>
<dbReference type="PROSITE" id="PS50089">
    <property type="entry name" value="ZF_RING_2"/>
    <property type="match status" value="1"/>
</dbReference>
<protein>
    <recommendedName>
        <fullName evidence="4">RING-type domain-containing protein</fullName>
    </recommendedName>
</protein>
<dbReference type="GO" id="GO:0016567">
    <property type="term" value="P:protein ubiquitination"/>
    <property type="evidence" value="ECO:0007669"/>
    <property type="project" value="UniProtKB-UniPathway"/>
</dbReference>
<feature type="transmembrane region" description="Helical" evidence="3">
    <location>
        <begin position="29"/>
        <end position="51"/>
    </location>
</feature>
<dbReference type="Proteomes" id="UP000231279">
    <property type="component" value="Unassembled WGS sequence"/>
</dbReference>
<dbReference type="InterPro" id="IPR013083">
    <property type="entry name" value="Znf_RING/FYVE/PHD"/>
</dbReference>
<feature type="compositionally biased region" description="Low complexity" evidence="2">
    <location>
        <begin position="1"/>
        <end position="11"/>
    </location>
</feature>
<feature type="domain" description="RING-type" evidence="4">
    <location>
        <begin position="104"/>
        <end position="146"/>
    </location>
</feature>
<dbReference type="EMBL" id="NKXS01002825">
    <property type="protein sequence ID" value="PIN11966.1"/>
    <property type="molecule type" value="Genomic_DNA"/>
</dbReference>
<evidence type="ECO:0000256" key="2">
    <source>
        <dbReference type="SAM" id="MobiDB-lite"/>
    </source>
</evidence>
<dbReference type="STRING" id="429701.A0A2G9H398"/>
<dbReference type="GO" id="GO:0008270">
    <property type="term" value="F:zinc ion binding"/>
    <property type="evidence" value="ECO:0007669"/>
    <property type="project" value="UniProtKB-KW"/>
</dbReference>
<dbReference type="InterPro" id="IPR001841">
    <property type="entry name" value="Znf_RING"/>
</dbReference>
<dbReference type="PANTHER" id="PTHR45676">
    <property type="entry name" value="RING-H2 FINGER PROTEIN ATL51-RELATED"/>
    <property type="match status" value="1"/>
</dbReference>
<dbReference type="UniPathway" id="UPA00143"/>
<reference evidence="6" key="1">
    <citation type="journal article" date="2018" name="Gigascience">
        <title>Genome assembly of the Pink Ipe (Handroanthus impetiginosus, Bignoniaceae), a highly valued, ecologically keystone Neotropical timber forest tree.</title>
        <authorList>
            <person name="Silva-Junior O.B."/>
            <person name="Grattapaglia D."/>
            <person name="Novaes E."/>
            <person name="Collevatti R.G."/>
        </authorList>
    </citation>
    <scope>NUCLEOTIDE SEQUENCE [LARGE SCALE GENOMIC DNA]</scope>
    <source>
        <strain evidence="6">cv. UFG-1</strain>
    </source>
</reference>
<keyword evidence="1" id="KW-0862">Zinc</keyword>
<proteinExistence type="predicted"/>
<keyword evidence="3" id="KW-0812">Transmembrane</keyword>
<evidence type="ECO:0000256" key="1">
    <source>
        <dbReference type="PROSITE-ProRule" id="PRU00175"/>
    </source>
</evidence>
<dbReference type="PANTHER" id="PTHR45676:SF88">
    <property type="entry name" value="RING-H2 FINGER PROTEIN ATL33"/>
    <property type="match status" value="1"/>
</dbReference>
<sequence length="176" mass="18980">MPNFTTTTTSTAPPPSSAVRHRDSDMSPLTAIICLVALITIPMILYTFFVAMKCPRNPFRRSITPPTAEVSAIAEKLDLICGIKYKKAAEGGREGAAGGSSDQCPVCLSVFAEGEEIRQLSACKHAFHAACVDMWLYSHSNCPVCRAAVPVKRSKRVLIHGEDDFQQGLPDAASLI</sequence>
<feature type="region of interest" description="Disordered" evidence="2">
    <location>
        <begin position="1"/>
        <end position="22"/>
    </location>
</feature>
<evidence type="ECO:0000259" key="4">
    <source>
        <dbReference type="PROSITE" id="PS50089"/>
    </source>
</evidence>
<dbReference type="CDD" id="cd16461">
    <property type="entry name" value="RING-H2_EL5-like"/>
    <property type="match status" value="1"/>
</dbReference>
<evidence type="ECO:0000313" key="5">
    <source>
        <dbReference type="EMBL" id="PIN11966.1"/>
    </source>
</evidence>
<dbReference type="OrthoDB" id="8062037at2759"/>
<dbReference type="SUPFAM" id="SSF57850">
    <property type="entry name" value="RING/U-box"/>
    <property type="match status" value="1"/>
</dbReference>
<keyword evidence="3" id="KW-0472">Membrane</keyword>
<name>A0A2G9H398_9LAMI</name>
<keyword evidence="6" id="KW-1185">Reference proteome</keyword>
<comment type="caution">
    <text evidence="5">The sequence shown here is derived from an EMBL/GenBank/DDBJ whole genome shotgun (WGS) entry which is preliminary data.</text>
</comment>
<dbReference type="Pfam" id="PF13639">
    <property type="entry name" value="zf-RING_2"/>
    <property type="match status" value="1"/>
</dbReference>